<dbReference type="PRINTS" id="PR00111">
    <property type="entry name" value="ABHYDROLASE"/>
</dbReference>
<evidence type="ECO:0000259" key="14">
    <source>
        <dbReference type="Pfam" id="PF00561"/>
    </source>
</evidence>
<proteinExistence type="inferred from homology"/>
<keyword evidence="7 11" id="KW-0963">Cytoplasm</keyword>
<evidence type="ECO:0000256" key="7">
    <source>
        <dbReference type="ARBA" id="ARBA00022490"/>
    </source>
</evidence>
<name>A0A317N2L3_9GAMM</name>
<dbReference type="GO" id="GO:0005737">
    <property type="term" value="C:cytoplasm"/>
    <property type="evidence" value="ECO:0007669"/>
    <property type="project" value="UniProtKB-SubCell"/>
</dbReference>
<dbReference type="PANTHER" id="PTHR43722:SF1">
    <property type="entry name" value="PROLINE IMINOPEPTIDASE"/>
    <property type="match status" value="1"/>
</dbReference>
<dbReference type="OrthoDB" id="9796770at2"/>
<evidence type="ECO:0000313" key="15">
    <source>
        <dbReference type="EMBL" id="PWV64377.1"/>
    </source>
</evidence>
<keyword evidence="16" id="KW-1185">Reference proteome</keyword>
<dbReference type="SUPFAM" id="SSF53474">
    <property type="entry name" value="alpha/beta-Hydrolases"/>
    <property type="match status" value="1"/>
</dbReference>
<evidence type="ECO:0000256" key="10">
    <source>
        <dbReference type="ARBA" id="ARBA00029605"/>
    </source>
</evidence>
<dbReference type="NCBIfam" id="TIGR01249">
    <property type="entry name" value="pro_imino_pep_1"/>
    <property type="match status" value="1"/>
</dbReference>
<evidence type="ECO:0000256" key="1">
    <source>
        <dbReference type="ARBA" id="ARBA00001585"/>
    </source>
</evidence>
<evidence type="ECO:0000256" key="13">
    <source>
        <dbReference type="RuleBase" id="RU003421"/>
    </source>
</evidence>
<dbReference type="PIRSF" id="PIRSF006431">
    <property type="entry name" value="Pept_S33"/>
    <property type="match status" value="1"/>
</dbReference>
<evidence type="ECO:0000313" key="16">
    <source>
        <dbReference type="Proteomes" id="UP000246569"/>
    </source>
</evidence>
<evidence type="ECO:0000256" key="11">
    <source>
        <dbReference type="PIRNR" id="PIRNR006431"/>
    </source>
</evidence>
<evidence type="ECO:0000256" key="6">
    <source>
        <dbReference type="ARBA" id="ARBA00022438"/>
    </source>
</evidence>
<evidence type="ECO:0000256" key="3">
    <source>
        <dbReference type="ARBA" id="ARBA00010088"/>
    </source>
</evidence>
<gene>
    <name evidence="15" type="ORF">C7443_10226</name>
</gene>
<accession>A0A317N2L3</accession>
<dbReference type="PANTHER" id="PTHR43722">
    <property type="entry name" value="PROLINE IMINOPEPTIDASE"/>
    <property type="match status" value="1"/>
</dbReference>
<protein>
    <recommendedName>
        <fullName evidence="5 11">Proline iminopeptidase</fullName>
        <shortName evidence="11">PIP</shortName>
        <ecNumber evidence="4 11">3.4.11.5</ecNumber>
    </recommendedName>
    <alternativeName>
        <fullName evidence="10 11">Prolyl aminopeptidase</fullName>
    </alternativeName>
</protein>
<comment type="similarity">
    <text evidence="3 11 13">Belongs to the peptidase S33 family.</text>
</comment>
<dbReference type="EC" id="3.4.11.5" evidence="4 11"/>
<dbReference type="InterPro" id="IPR000073">
    <property type="entry name" value="AB_hydrolase_1"/>
</dbReference>
<reference evidence="15 16" key="1">
    <citation type="submission" date="2018-05" db="EMBL/GenBank/DDBJ databases">
        <title>Genomic Encyclopedia of Type Strains, Phase IV (KMG-IV): sequencing the most valuable type-strain genomes for metagenomic binning, comparative biology and taxonomic classification.</title>
        <authorList>
            <person name="Goeker M."/>
        </authorList>
    </citation>
    <scope>NUCLEOTIDE SEQUENCE [LARGE SCALE GENOMIC DNA]</scope>
    <source>
        <strain evidence="15 16">DSM 23606</strain>
    </source>
</reference>
<sequence length="316" mass="35355">MRELYPDLLPYASHRLNVDSRHNLHVEEAGNAGGLPALFLHGGPGSGCQPMHRRFFDPARYRIVLFDQRGAGRSTPHAELTDNTTQHLVADIERIREQLGIERWVVFGGSWGSTLALAYAETHPERVLGLVLRGIFLCRAHDISWFYQEGASRLFPDAWEQYIEPIPPAERHEMVAAYYRRLTGGDEIERMRCAKAWSSWEGSTLSLLPSPSTVDQFAEPHHALSLARIECHYFMHDSFLEPDQLVRDAGRLADIPGVIVHGRYDVICPLDGAWALHRAWPGSQLEIIANAGHAASEPGIVDALVRATDALADRFA</sequence>
<dbReference type="Proteomes" id="UP000246569">
    <property type="component" value="Unassembled WGS sequence"/>
</dbReference>
<feature type="domain" description="AB hydrolase-1" evidence="14">
    <location>
        <begin position="38"/>
        <end position="296"/>
    </location>
</feature>
<dbReference type="InterPro" id="IPR005944">
    <property type="entry name" value="Pro_iminopeptidase"/>
</dbReference>
<evidence type="ECO:0000256" key="12">
    <source>
        <dbReference type="PIRSR" id="PIRSR006431-1"/>
    </source>
</evidence>
<dbReference type="GO" id="GO:0006508">
    <property type="term" value="P:proteolysis"/>
    <property type="evidence" value="ECO:0007669"/>
    <property type="project" value="UniProtKB-KW"/>
</dbReference>
<evidence type="ECO:0000256" key="4">
    <source>
        <dbReference type="ARBA" id="ARBA00012568"/>
    </source>
</evidence>
<comment type="caution">
    <text evidence="15">The sequence shown here is derived from an EMBL/GenBank/DDBJ whole genome shotgun (WGS) entry which is preliminary data.</text>
</comment>
<organism evidence="15 16">
    <name type="scientific">Plasticicumulans acidivorans</name>
    <dbReference type="NCBI Taxonomy" id="886464"/>
    <lineage>
        <taxon>Bacteria</taxon>
        <taxon>Pseudomonadati</taxon>
        <taxon>Pseudomonadota</taxon>
        <taxon>Gammaproteobacteria</taxon>
        <taxon>Candidatus Competibacteraceae</taxon>
        <taxon>Plasticicumulans</taxon>
    </lineage>
</organism>
<dbReference type="RefSeq" id="WP_110017052.1">
    <property type="nucleotide sequence ID" value="NZ_QGTJ01000002.1"/>
</dbReference>
<evidence type="ECO:0000256" key="8">
    <source>
        <dbReference type="ARBA" id="ARBA00022670"/>
    </source>
</evidence>
<dbReference type="EMBL" id="QGTJ01000002">
    <property type="protein sequence ID" value="PWV64377.1"/>
    <property type="molecule type" value="Genomic_DNA"/>
</dbReference>
<dbReference type="PRINTS" id="PR00793">
    <property type="entry name" value="PROAMNOPTASE"/>
</dbReference>
<feature type="active site" evidence="12">
    <location>
        <position position="265"/>
    </location>
</feature>
<feature type="active site" description="Proton donor" evidence="12">
    <location>
        <position position="293"/>
    </location>
</feature>
<keyword evidence="9 11" id="KW-0378">Hydrolase</keyword>
<dbReference type="Gene3D" id="3.40.50.1820">
    <property type="entry name" value="alpha/beta hydrolase"/>
    <property type="match status" value="1"/>
</dbReference>
<keyword evidence="8 11" id="KW-0645">Protease</keyword>
<dbReference type="Pfam" id="PF00561">
    <property type="entry name" value="Abhydrolase_1"/>
    <property type="match status" value="1"/>
</dbReference>
<feature type="active site" description="Nucleophile" evidence="12">
    <location>
        <position position="110"/>
    </location>
</feature>
<dbReference type="InterPro" id="IPR029058">
    <property type="entry name" value="AB_hydrolase_fold"/>
</dbReference>
<evidence type="ECO:0000256" key="5">
    <source>
        <dbReference type="ARBA" id="ARBA00021843"/>
    </source>
</evidence>
<evidence type="ECO:0000256" key="2">
    <source>
        <dbReference type="ARBA" id="ARBA00004496"/>
    </source>
</evidence>
<dbReference type="GO" id="GO:0004177">
    <property type="term" value="F:aminopeptidase activity"/>
    <property type="evidence" value="ECO:0007669"/>
    <property type="project" value="UniProtKB-UniRule"/>
</dbReference>
<keyword evidence="6 11" id="KW-0031">Aminopeptidase</keyword>
<evidence type="ECO:0000256" key="9">
    <source>
        <dbReference type="ARBA" id="ARBA00022801"/>
    </source>
</evidence>
<dbReference type="AlphaFoldDB" id="A0A317N2L3"/>
<comment type="catalytic activity">
    <reaction evidence="1 11 13">
        <text>Release of N-terminal proline from a peptide.</text>
        <dbReference type="EC" id="3.4.11.5"/>
    </reaction>
</comment>
<dbReference type="InterPro" id="IPR002410">
    <property type="entry name" value="Peptidase_S33"/>
</dbReference>
<comment type="subcellular location">
    <subcellularLocation>
        <location evidence="2 11">Cytoplasm</location>
    </subcellularLocation>
</comment>